<keyword evidence="1" id="KW-0732">Signal</keyword>
<sequence length="232" mass="26459">MSTTSQWILFLFLFCVFVLPLSATSLRRAFPVDLSSFTDQEIYKIDSEVDAKQESFEPYETSLYPVYQQLVDGPTIYDVLNSPAIEQVKSRKDAFSVDEPAFRPRYDSITHISDRHDEQRMNVYKRTNLNGIIGRSACRSISIFQRPDYLVDEHGQQVTIEPQKYFWVTECDTEPGADCLGIGPAYGSNLSSDCEQKYSWINVRGRRHDILGDYWVSIKSCCSCAVKGAVAE</sequence>
<evidence type="ECO:0000313" key="2">
    <source>
        <dbReference type="EMBL" id="KAJ8032531.1"/>
    </source>
</evidence>
<reference evidence="2" key="1">
    <citation type="submission" date="2021-10" db="EMBL/GenBank/DDBJ databases">
        <title>Tropical sea cucumber genome reveals ecological adaptation and Cuvierian tubules defense mechanism.</title>
        <authorList>
            <person name="Chen T."/>
        </authorList>
    </citation>
    <scope>NUCLEOTIDE SEQUENCE</scope>
    <source>
        <strain evidence="2">Nanhai2018</strain>
        <tissue evidence="2">Muscle</tissue>
    </source>
</reference>
<dbReference type="OrthoDB" id="10366903at2759"/>
<protein>
    <recommendedName>
        <fullName evidence="4">Spaetzle domain-containing protein</fullName>
    </recommendedName>
</protein>
<accession>A0A9Q1BTH3</accession>
<evidence type="ECO:0000313" key="3">
    <source>
        <dbReference type="Proteomes" id="UP001152320"/>
    </source>
</evidence>
<feature type="signal peptide" evidence="1">
    <location>
        <begin position="1"/>
        <end position="23"/>
    </location>
</feature>
<dbReference type="AlphaFoldDB" id="A0A9Q1BTH3"/>
<proteinExistence type="predicted"/>
<dbReference type="EMBL" id="JAIZAY010000012">
    <property type="protein sequence ID" value="KAJ8032531.1"/>
    <property type="molecule type" value="Genomic_DNA"/>
</dbReference>
<name>A0A9Q1BTH3_HOLLE</name>
<organism evidence="2 3">
    <name type="scientific">Holothuria leucospilota</name>
    <name type="common">Black long sea cucumber</name>
    <name type="synonym">Mertensiothuria leucospilota</name>
    <dbReference type="NCBI Taxonomy" id="206669"/>
    <lineage>
        <taxon>Eukaryota</taxon>
        <taxon>Metazoa</taxon>
        <taxon>Echinodermata</taxon>
        <taxon>Eleutherozoa</taxon>
        <taxon>Echinozoa</taxon>
        <taxon>Holothuroidea</taxon>
        <taxon>Aspidochirotacea</taxon>
        <taxon>Aspidochirotida</taxon>
        <taxon>Holothuriidae</taxon>
        <taxon>Holothuria</taxon>
    </lineage>
</organism>
<evidence type="ECO:0008006" key="4">
    <source>
        <dbReference type="Google" id="ProtNLM"/>
    </source>
</evidence>
<comment type="caution">
    <text evidence="2">The sequence shown here is derived from an EMBL/GenBank/DDBJ whole genome shotgun (WGS) entry which is preliminary data.</text>
</comment>
<dbReference type="Proteomes" id="UP001152320">
    <property type="component" value="Chromosome 12"/>
</dbReference>
<dbReference type="InterPro" id="IPR029034">
    <property type="entry name" value="Cystine-knot_cytokine"/>
</dbReference>
<gene>
    <name evidence="2" type="ORF">HOLleu_26082</name>
</gene>
<keyword evidence="3" id="KW-1185">Reference proteome</keyword>
<dbReference type="SUPFAM" id="SSF57501">
    <property type="entry name" value="Cystine-knot cytokines"/>
    <property type="match status" value="1"/>
</dbReference>
<evidence type="ECO:0000256" key="1">
    <source>
        <dbReference type="SAM" id="SignalP"/>
    </source>
</evidence>
<dbReference type="Gene3D" id="2.10.90.10">
    <property type="entry name" value="Cystine-knot cytokines"/>
    <property type="match status" value="1"/>
</dbReference>
<feature type="chain" id="PRO_5040463497" description="Spaetzle domain-containing protein" evidence="1">
    <location>
        <begin position="24"/>
        <end position="232"/>
    </location>
</feature>